<dbReference type="EMBL" id="CP001785">
    <property type="protein sequence ID" value="ACX51885.1"/>
    <property type="molecule type" value="Genomic_DNA"/>
</dbReference>
<dbReference type="AlphaFoldDB" id="C9RCA8"/>
<dbReference type="STRING" id="429009.Adeg_0739"/>
<proteinExistence type="predicted"/>
<dbReference type="KEGG" id="adg:Adeg_0739"/>
<reference evidence="1 2" key="1">
    <citation type="submission" date="2009-10" db="EMBL/GenBank/DDBJ databases">
        <title>Complete sequence of chromosome of Ammonifex degensii KC4.</title>
        <authorList>
            <consortium name="US DOE Joint Genome Institute"/>
            <person name="Kerfeld C."/>
            <person name="Goodner B."/>
            <person name="Huber H."/>
            <person name="Stetter K."/>
            <person name="Lucas S."/>
            <person name="Copeland A."/>
            <person name="Lapidus A."/>
            <person name="Glavina del Rio T."/>
            <person name="Dalin E."/>
            <person name="Tice H."/>
            <person name="Bruce D."/>
            <person name="Goodwin L."/>
            <person name="Pitluck S."/>
            <person name="Saunders E."/>
            <person name="Brettin T."/>
            <person name="Detter J.C."/>
            <person name="Han C."/>
            <person name="Larimer F."/>
            <person name="Land M."/>
            <person name="Hauser L."/>
            <person name="Kyrpides N."/>
            <person name="Ovchinnikova G."/>
            <person name="Richardson P."/>
        </authorList>
    </citation>
    <scope>NUCLEOTIDE SEQUENCE [LARGE SCALE GENOMIC DNA]</scope>
    <source>
        <strain evidence="2">DSM 10501 / KC4</strain>
    </source>
</reference>
<evidence type="ECO:0000313" key="1">
    <source>
        <dbReference type="EMBL" id="ACX51885.1"/>
    </source>
</evidence>
<keyword evidence="2" id="KW-1185">Reference proteome</keyword>
<dbReference type="HOGENOM" id="CLU_2731074_0_0_9"/>
<dbReference type="RefSeq" id="WP_015738763.1">
    <property type="nucleotide sequence ID" value="NC_013385.1"/>
</dbReference>
<dbReference type="Proteomes" id="UP000002620">
    <property type="component" value="Chromosome"/>
</dbReference>
<accession>C9RCA8</accession>
<evidence type="ECO:0000313" key="2">
    <source>
        <dbReference type="Proteomes" id="UP000002620"/>
    </source>
</evidence>
<organism evidence="1 2">
    <name type="scientific">Ammonifex degensii (strain DSM 10501 / KC4)</name>
    <dbReference type="NCBI Taxonomy" id="429009"/>
    <lineage>
        <taxon>Bacteria</taxon>
        <taxon>Bacillati</taxon>
        <taxon>Bacillota</taxon>
        <taxon>Clostridia</taxon>
        <taxon>Thermoanaerobacterales</taxon>
        <taxon>Thermoanaerobacteraceae</taxon>
        <taxon>Ammonifex</taxon>
    </lineage>
</organism>
<protein>
    <submittedName>
        <fullName evidence="1">Uncharacterized protein</fullName>
    </submittedName>
</protein>
<gene>
    <name evidence="1" type="ordered locus">Adeg_0739</name>
</gene>
<name>C9RCA8_AMMDK</name>
<dbReference type="OrthoDB" id="9890778at2"/>
<sequence>MRDDVLRVLKEVFEAYARYVCSRAERRCVHDPESGSPFAAVDAELSTHVETLRRLGETIVNMARDSRHDAR</sequence>